<name>A0AAV6SJD2_SOLSE</name>
<proteinExistence type="inferred from homology"/>
<dbReference type="EMBL" id="JAGKHQ010000004">
    <property type="protein sequence ID" value="KAG7517551.1"/>
    <property type="molecule type" value="Genomic_DNA"/>
</dbReference>
<evidence type="ECO:0000313" key="6">
    <source>
        <dbReference type="EMBL" id="KAG7517551.1"/>
    </source>
</evidence>
<sequence>MEDETESPRAVKVEEHSRCVILTYFQGDINTMVDAHFTRALSKVCKAKAPVAKTKRIRKTVKIEDTNSCQSSALDTYTESQAAPGPGRLLTFGPAEDAPSGSWHSFPTRAVDGPGLPSIAYSLSTEGLSLTGQQYATSLLNLLHSDRSEMGPSMASSSKPELLPSWTVPPGFRESVDPAVGFEPERHLDKKDLYWY</sequence>
<keyword evidence="7" id="KW-1185">Reference proteome</keyword>
<evidence type="ECO:0000256" key="2">
    <source>
        <dbReference type="ARBA" id="ARBA00023015"/>
    </source>
</evidence>
<protein>
    <submittedName>
        <fullName evidence="6">Transcription cofactor vestigial 1</fullName>
    </submittedName>
</protein>
<evidence type="ECO:0000313" key="7">
    <source>
        <dbReference type="Proteomes" id="UP000693946"/>
    </source>
</evidence>
<comment type="similarity">
    <text evidence="5">Belongs to the vestigial family.</text>
</comment>
<dbReference type="InterPro" id="IPR011520">
    <property type="entry name" value="Vg_fam"/>
</dbReference>
<evidence type="ECO:0000256" key="5">
    <source>
        <dbReference type="ARBA" id="ARBA00025784"/>
    </source>
</evidence>
<dbReference type="GO" id="GO:0006355">
    <property type="term" value="P:regulation of DNA-templated transcription"/>
    <property type="evidence" value="ECO:0007669"/>
    <property type="project" value="InterPro"/>
</dbReference>
<dbReference type="GO" id="GO:0005634">
    <property type="term" value="C:nucleus"/>
    <property type="evidence" value="ECO:0007669"/>
    <property type="project" value="UniProtKB-SubCell"/>
</dbReference>
<evidence type="ECO:0000256" key="3">
    <source>
        <dbReference type="ARBA" id="ARBA00023163"/>
    </source>
</evidence>
<accession>A0AAV6SJD2</accession>
<organism evidence="6 7">
    <name type="scientific">Solea senegalensis</name>
    <name type="common">Senegalese sole</name>
    <dbReference type="NCBI Taxonomy" id="28829"/>
    <lineage>
        <taxon>Eukaryota</taxon>
        <taxon>Metazoa</taxon>
        <taxon>Chordata</taxon>
        <taxon>Craniata</taxon>
        <taxon>Vertebrata</taxon>
        <taxon>Euteleostomi</taxon>
        <taxon>Actinopterygii</taxon>
        <taxon>Neopterygii</taxon>
        <taxon>Teleostei</taxon>
        <taxon>Neoteleostei</taxon>
        <taxon>Acanthomorphata</taxon>
        <taxon>Carangaria</taxon>
        <taxon>Pleuronectiformes</taxon>
        <taxon>Pleuronectoidei</taxon>
        <taxon>Soleidae</taxon>
        <taxon>Solea</taxon>
    </lineage>
</organism>
<gene>
    <name evidence="6" type="ORF">JOB18_010910</name>
</gene>
<dbReference type="AlphaFoldDB" id="A0AAV6SJD2"/>
<evidence type="ECO:0000256" key="4">
    <source>
        <dbReference type="ARBA" id="ARBA00023242"/>
    </source>
</evidence>
<comment type="caution">
    <text evidence="6">The sequence shown here is derived from an EMBL/GenBank/DDBJ whole genome shotgun (WGS) entry which is preliminary data.</text>
</comment>
<dbReference type="Pfam" id="PF07545">
    <property type="entry name" value="Vg_Tdu"/>
    <property type="match status" value="1"/>
</dbReference>
<dbReference type="Proteomes" id="UP000693946">
    <property type="component" value="Linkage Group LG12"/>
</dbReference>
<evidence type="ECO:0000256" key="1">
    <source>
        <dbReference type="ARBA" id="ARBA00004123"/>
    </source>
</evidence>
<dbReference type="PANTHER" id="PTHR15950">
    <property type="entry name" value="TRANSCRIPTION COFACTOR VESTIGIAL-LIKE PROTEIN"/>
    <property type="match status" value="1"/>
</dbReference>
<keyword evidence="2" id="KW-0805">Transcription regulation</keyword>
<comment type="subcellular location">
    <subcellularLocation>
        <location evidence="1">Nucleus</location>
    </subcellularLocation>
</comment>
<keyword evidence="4" id="KW-0539">Nucleus</keyword>
<dbReference type="PANTHER" id="PTHR15950:SF23">
    <property type="entry name" value="SI:CH73-52F15.5-RELATED"/>
    <property type="match status" value="1"/>
</dbReference>
<keyword evidence="3" id="KW-0804">Transcription</keyword>
<reference evidence="6 7" key="1">
    <citation type="journal article" date="2021" name="Sci. Rep.">
        <title>Chromosome anchoring in Senegalese sole (Solea senegalensis) reveals sex-associated markers and genome rearrangements in flatfish.</title>
        <authorList>
            <person name="Guerrero-Cozar I."/>
            <person name="Gomez-Garrido J."/>
            <person name="Berbel C."/>
            <person name="Martinez-Blanch J.F."/>
            <person name="Alioto T."/>
            <person name="Claros M.G."/>
            <person name="Gagnaire P.A."/>
            <person name="Manchado M."/>
        </authorList>
    </citation>
    <scope>NUCLEOTIDE SEQUENCE [LARGE SCALE GENOMIC DNA]</scope>
    <source>
        <strain evidence="6">Sse05_10M</strain>
    </source>
</reference>